<sequence>MMTAPYSAVAGLPGESMWTVRPIGLLLFAIGHFLDEPDDAYGVVSRLVDALPSGSYLAMSHLTGEFQPEETKKTEAMYKAQGMKLRTRSKDEITRFFDGLELVEPGVTLTHRWRPDALDRVSSEEPGERASVLRRRGSQALSHRGRPSASR</sequence>
<evidence type="ECO:0000313" key="2">
    <source>
        <dbReference type="EMBL" id="GAA3397570.1"/>
    </source>
</evidence>
<dbReference type="EMBL" id="BAAAYN010000067">
    <property type="protein sequence ID" value="GAA3397570.1"/>
    <property type="molecule type" value="Genomic_DNA"/>
</dbReference>
<dbReference type="InterPro" id="IPR006764">
    <property type="entry name" value="SAM_dep_MeTrfase_SAV2177_type"/>
</dbReference>
<dbReference type="Gene3D" id="3.40.50.150">
    <property type="entry name" value="Vaccinia Virus protein VP39"/>
    <property type="match status" value="1"/>
</dbReference>
<evidence type="ECO:0008006" key="4">
    <source>
        <dbReference type="Google" id="ProtNLM"/>
    </source>
</evidence>
<accession>A0ABP6TB86</accession>
<reference evidence="3" key="1">
    <citation type="journal article" date="2019" name="Int. J. Syst. Evol. Microbiol.">
        <title>The Global Catalogue of Microorganisms (GCM) 10K type strain sequencing project: providing services to taxonomists for standard genome sequencing and annotation.</title>
        <authorList>
            <consortium name="The Broad Institute Genomics Platform"/>
            <consortium name="The Broad Institute Genome Sequencing Center for Infectious Disease"/>
            <person name="Wu L."/>
            <person name="Ma J."/>
        </authorList>
    </citation>
    <scope>NUCLEOTIDE SEQUENCE [LARGE SCALE GENOMIC DNA]</scope>
    <source>
        <strain evidence="3">JCM 9458</strain>
    </source>
</reference>
<protein>
    <recommendedName>
        <fullName evidence="4">S-adenosyl methyltransferase</fullName>
    </recommendedName>
</protein>
<proteinExistence type="predicted"/>
<dbReference type="Proteomes" id="UP001501676">
    <property type="component" value="Unassembled WGS sequence"/>
</dbReference>
<dbReference type="InterPro" id="IPR029063">
    <property type="entry name" value="SAM-dependent_MTases_sf"/>
</dbReference>
<evidence type="ECO:0000256" key="1">
    <source>
        <dbReference type="SAM" id="MobiDB-lite"/>
    </source>
</evidence>
<gene>
    <name evidence="2" type="ORF">GCM10020369_78250</name>
</gene>
<evidence type="ECO:0000313" key="3">
    <source>
        <dbReference type="Proteomes" id="UP001501676"/>
    </source>
</evidence>
<feature type="region of interest" description="Disordered" evidence="1">
    <location>
        <begin position="120"/>
        <end position="151"/>
    </location>
</feature>
<organism evidence="2 3">
    <name type="scientific">Cryptosporangium minutisporangium</name>
    <dbReference type="NCBI Taxonomy" id="113569"/>
    <lineage>
        <taxon>Bacteria</taxon>
        <taxon>Bacillati</taxon>
        <taxon>Actinomycetota</taxon>
        <taxon>Actinomycetes</taxon>
        <taxon>Cryptosporangiales</taxon>
        <taxon>Cryptosporangiaceae</taxon>
        <taxon>Cryptosporangium</taxon>
    </lineage>
</organism>
<comment type="caution">
    <text evidence="2">The sequence shown here is derived from an EMBL/GenBank/DDBJ whole genome shotgun (WGS) entry which is preliminary data.</text>
</comment>
<dbReference type="Pfam" id="PF04672">
    <property type="entry name" value="Methyltransf_19"/>
    <property type="match status" value="1"/>
</dbReference>
<dbReference type="SUPFAM" id="SSF53335">
    <property type="entry name" value="S-adenosyl-L-methionine-dependent methyltransferases"/>
    <property type="match status" value="1"/>
</dbReference>
<keyword evidence="3" id="KW-1185">Reference proteome</keyword>
<name>A0ABP6TB86_9ACTN</name>